<dbReference type="Gramene" id="TKW21360">
    <property type="protein sequence ID" value="TKW21360"/>
    <property type="gene ID" value="SEVIR_4G163400v2"/>
</dbReference>
<sequence>MRENVKSLYLDYVLIVSQSRWKEKWCYIGNHEPKLPKLTGHRLTWNNRWLDEPSHGNSLQLPKLLDRIAKLKQQGLTRVGVAFNFMKRRVQPLQLRCTWGYDYSRVNELSRMSPEELSVDEVMAWLRRLLKNASEILMIVREFCTSNPPSNSEAEEEEEDKIESFSSSDSEVVEEFMLKARPSDKVGSSSGSSKHVAEDDMEAELVPPPKKNLTITVKRAVNKPLIAEDVPPPVVREVTEVDRATTEVMLQQLPVIEEVIEIEDDAEHLVARANPASAQTT</sequence>
<protein>
    <submittedName>
        <fullName evidence="2">Uncharacterized protein</fullName>
    </submittedName>
</protein>
<dbReference type="AlphaFoldDB" id="A0A4U6UXF9"/>
<name>A0A4U6UXF9_SETVI</name>
<proteinExistence type="predicted"/>
<evidence type="ECO:0000256" key="1">
    <source>
        <dbReference type="SAM" id="MobiDB-lite"/>
    </source>
</evidence>
<evidence type="ECO:0000313" key="2">
    <source>
        <dbReference type="EMBL" id="TKW21360.1"/>
    </source>
</evidence>
<dbReference type="Proteomes" id="UP000298652">
    <property type="component" value="Chromosome 4"/>
</dbReference>
<organism evidence="2 3">
    <name type="scientific">Setaria viridis</name>
    <name type="common">Green bristlegrass</name>
    <name type="synonym">Setaria italica subsp. viridis</name>
    <dbReference type="NCBI Taxonomy" id="4556"/>
    <lineage>
        <taxon>Eukaryota</taxon>
        <taxon>Viridiplantae</taxon>
        <taxon>Streptophyta</taxon>
        <taxon>Embryophyta</taxon>
        <taxon>Tracheophyta</taxon>
        <taxon>Spermatophyta</taxon>
        <taxon>Magnoliopsida</taxon>
        <taxon>Liliopsida</taxon>
        <taxon>Poales</taxon>
        <taxon>Poaceae</taxon>
        <taxon>PACMAD clade</taxon>
        <taxon>Panicoideae</taxon>
        <taxon>Panicodae</taxon>
        <taxon>Paniceae</taxon>
        <taxon>Cenchrinae</taxon>
        <taxon>Setaria</taxon>
    </lineage>
</organism>
<keyword evidence="3" id="KW-1185">Reference proteome</keyword>
<evidence type="ECO:0000313" key="3">
    <source>
        <dbReference type="Proteomes" id="UP000298652"/>
    </source>
</evidence>
<reference evidence="2" key="1">
    <citation type="submission" date="2019-03" db="EMBL/GenBank/DDBJ databases">
        <title>WGS assembly of Setaria viridis.</title>
        <authorList>
            <person name="Huang P."/>
            <person name="Jenkins J."/>
            <person name="Grimwood J."/>
            <person name="Barry K."/>
            <person name="Healey A."/>
            <person name="Mamidi S."/>
            <person name="Sreedasyam A."/>
            <person name="Shu S."/>
            <person name="Feldman M."/>
            <person name="Wu J."/>
            <person name="Yu Y."/>
            <person name="Chen C."/>
            <person name="Johnson J."/>
            <person name="Rokhsar D."/>
            <person name="Baxter I."/>
            <person name="Schmutz J."/>
            <person name="Brutnell T."/>
            <person name="Kellogg E."/>
        </authorList>
    </citation>
    <scope>NUCLEOTIDE SEQUENCE [LARGE SCALE GENOMIC DNA]</scope>
</reference>
<dbReference type="PANTHER" id="PTHR33026">
    <property type="entry name" value="OS06G0360600 PROTEIN"/>
    <property type="match status" value="1"/>
</dbReference>
<gene>
    <name evidence="2" type="ORF">SEVIR_4G163400v2</name>
</gene>
<feature type="region of interest" description="Disordered" evidence="1">
    <location>
        <begin position="146"/>
        <end position="203"/>
    </location>
</feature>
<accession>A0A4U6UXF9</accession>
<dbReference type="EMBL" id="CM016555">
    <property type="protein sequence ID" value="TKW21360.1"/>
    <property type="molecule type" value="Genomic_DNA"/>
</dbReference>
<dbReference type="PANTHER" id="PTHR33026:SF7">
    <property type="entry name" value="OS03G0100275 PROTEIN"/>
    <property type="match status" value="1"/>
</dbReference>